<dbReference type="InterPro" id="IPR056953">
    <property type="entry name" value="CUT_N"/>
</dbReference>
<dbReference type="InterPro" id="IPR017714">
    <property type="entry name" value="MethylthioRu-1-P_deHdtase_MtnB"/>
</dbReference>
<evidence type="ECO:0000256" key="8">
    <source>
        <dbReference type="SAM" id="Phobius"/>
    </source>
</evidence>
<dbReference type="PROSITE" id="PS51034">
    <property type="entry name" value="ZP_2"/>
    <property type="match status" value="2"/>
</dbReference>
<dbReference type="InterPro" id="IPR057475">
    <property type="entry name" value="CUT_C"/>
</dbReference>
<dbReference type="SMART" id="SM00241">
    <property type="entry name" value="ZP"/>
    <property type="match status" value="2"/>
</dbReference>
<feature type="domain" description="ZP" evidence="9">
    <location>
        <begin position="877"/>
        <end position="1136"/>
    </location>
</feature>
<evidence type="ECO:0000313" key="10">
    <source>
        <dbReference type="EMBL" id="KAH9416098.1"/>
    </source>
</evidence>
<dbReference type="InterPro" id="IPR001303">
    <property type="entry name" value="Aldolase_II/adducin_N"/>
</dbReference>
<evidence type="ECO:0000256" key="5">
    <source>
        <dbReference type="ARBA" id="ARBA00023167"/>
    </source>
</evidence>
<dbReference type="Gene3D" id="3.40.225.10">
    <property type="entry name" value="Class II aldolase/adducin N-terminal domain"/>
    <property type="match status" value="1"/>
</dbReference>
<dbReference type="SUPFAM" id="SSF53639">
    <property type="entry name" value="AraD/HMP-PK domain-like"/>
    <property type="match status" value="1"/>
</dbReference>
<evidence type="ECO:0000256" key="1">
    <source>
        <dbReference type="ARBA" id="ARBA00006274"/>
    </source>
</evidence>
<evidence type="ECO:0000256" key="6">
    <source>
        <dbReference type="ARBA" id="ARBA00023239"/>
    </source>
</evidence>
<accession>A0ABQ8J0L8</accession>
<evidence type="ECO:0000256" key="2">
    <source>
        <dbReference type="ARBA" id="ARBA00022605"/>
    </source>
</evidence>
<comment type="similarity">
    <text evidence="1">Belongs to the aldolase class II family. Adducin subfamily.</text>
</comment>
<dbReference type="PANTHER" id="PTHR46560">
    <property type="entry name" value="CYPHER, ISOFORM B"/>
    <property type="match status" value="1"/>
</dbReference>
<dbReference type="Pfam" id="PF25057">
    <property type="entry name" value="CUT_N"/>
    <property type="match status" value="2"/>
</dbReference>
<keyword evidence="8" id="KW-1133">Transmembrane helix</keyword>
<dbReference type="InterPro" id="IPR001507">
    <property type="entry name" value="ZP_dom"/>
</dbReference>
<keyword evidence="8" id="KW-0812">Transmembrane</keyword>
<feature type="compositionally biased region" description="Low complexity" evidence="7">
    <location>
        <begin position="95"/>
        <end position="104"/>
    </location>
</feature>
<dbReference type="Pfam" id="PF25301">
    <property type="entry name" value="CUT_C"/>
    <property type="match status" value="1"/>
</dbReference>
<feature type="domain" description="ZP" evidence="9">
    <location>
        <begin position="158"/>
        <end position="417"/>
    </location>
</feature>
<reference evidence="10 11" key="2">
    <citation type="journal article" date="2022" name="Mol. Biol. Evol.">
        <title>Comparative Genomics Reveals Insights into the Divergent Evolution of Astigmatic Mites and Household Pest Adaptations.</title>
        <authorList>
            <person name="Xiong Q."/>
            <person name="Wan A.T."/>
            <person name="Liu X."/>
            <person name="Fung C.S."/>
            <person name="Xiao X."/>
            <person name="Malainual N."/>
            <person name="Hou J."/>
            <person name="Wang L."/>
            <person name="Wang M."/>
            <person name="Yang K.Y."/>
            <person name="Cui Y."/>
            <person name="Leung E.L."/>
            <person name="Nong W."/>
            <person name="Shin S.K."/>
            <person name="Au S.W."/>
            <person name="Jeong K.Y."/>
            <person name="Chew F.T."/>
            <person name="Hui J.H."/>
            <person name="Leung T.F."/>
            <person name="Tungtrongchitr A."/>
            <person name="Zhong N."/>
            <person name="Liu Z."/>
            <person name="Tsui S.K."/>
        </authorList>
    </citation>
    <scope>NUCLEOTIDE SEQUENCE [LARGE SCALE GENOMIC DNA]</scope>
    <source>
        <strain evidence="10">Derp</strain>
    </source>
</reference>
<dbReference type="EMBL" id="NJHN03000095">
    <property type="protein sequence ID" value="KAH9416098.1"/>
    <property type="molecule type" value="Genomic_DNA"/>
</dbReference>
<dbReference type="InterPro" id="IPR055355">
    <property type="entry name" value="ZP-C"/>
</dbReference>
<keyword evidence="5" id="KW-0486">Methionine biosynthesis</keyword>
<sequence>MCHIDNKDDKIIMFNYGKMLTTTATATTLAITTFRTTKWSILTTIRSIIFLCLITDIMVKEIDSKSDLLEEETISIPAEHRSFPDQYDMDDDHLNNQNQHNQQHSNGIPTVFMKNKNFYQNNNMNNNNKLPSMDINNQNELWPMVRPESSMIKTINVKCEKNQMKVNIEFDRPFNGVIFSKGYYSDPKCIHLPAGSGKLQANFEIYLGSCGMASSEKTNLPAPSSSSLGLFIENTIIIQYDPQVQEIWDQARKLRCTWYDFYEKSVTFRPFNVDMLDAVTANFLGDNIQCWMQIQVGKGPWASEVAGIVKIGQTMTMVLAIKDEENKFDMLVRNCIAHDGKHQPIQLVDEYGCIVRPKIMSRFQRVKNFGPSATVVSYAYFKAFKFPDSMNVHFQCVIQVCRHECPPANCEGDDYGNNGGKDDNRKFLNRFGEIATTTVSTISHHASQQQPLLRPNQSLTLNAIGAMPRSLNLNKLKRKKKSINSYTDYQADDNVDSDKLNTSTDVNTEKIIKVVAPGDVAFSLPLTNNNNNNGNGYGSMDNFIPITDETINDSTSLICIPATGFIISIVLFTLLLMITCAVTIILVIRLKNITSSSNLIKKQQQQCSKQHICNDNLQQQQQQPQQSLPYYLTMNEIYIAPSGVQKECLKPEHLFIIDIDGNVKCLPTAKKLCLKQSECTPLFLTAYRQRNAGAVIHSHSISAVLATIITDGREFRVSHQEMIKGIKRGSTNENYHYNQTLIVPIIENTPFERDLTKQLEKALEEYPDTNAVLVRRHGVYIWGRTWKQAKTMAECYDYLFNYVVQLKQFGIDPNKNGHHQQQQQQQRPTTIPLSSFARRQQRQIIQDSFGDNNEQWPSSSLSASNNDQPKITFLDVKCDRNSMKVSIHFDKPFHGVIFSKGHYTYRNCIYLMPNSGVKKLFFDISINSCGTTGNAQGTFYNEDVGIDNGLYFENTIIIQYDPQVQEAWDQARRLRCTWHDQYEKAVTFRPFPVDMLDVVRADFAGDNVGCWMQIQVGKGPWASEVAGIVKIGQTMTMVLAIKDEESKFDMLVRNCIAHDGKRSPIELVDGNGCIVRPKLMTKFTKIKNFGSSASVLAYTHFQAFKFPDSMEVHFQCTIQICRFQCPEQCTKQSNTEIINLYNEDGDNKRRKRRDLNEMIITGTLKQQQQQQQQMLINKQPTKKKLALTKQYK</sequence>
<dbReference type="NCBIfam" id="TIGR03328">
    <property type="entry name" value="salvage_mtnB"/>
    <property type="match status" value="1"/>
</dbReference>
<evidence type="ECO:0000313" key="11">
    <source>
        <dbReference type="Proteomes" id="UP000887458"/>
    </source>
</evidence>
<dbReference type="Pfam" id="PF00596">
    <property type="entry name" value="Aldolase_II"/>
    <property type="match status" value="1"/>
</dbReference>
<keyword evidence="6" id="KW-0456">Lyase</keyword>
<evidence type="ECO:0000256" key="3">
    <source>
        <dbReference type="ARBA" id="ARBA00022723"/>
    </source>
</evidence>
<keyword evidence="3" id="KW-0479">Metal-binding</keyword>
<evidence type="ECO:0000256" key="4">
    <source>
        <dbReference type="ARBA" id="ARBA00022833"/>
    </source>
</evidence>
<evidence type="ECO:0000259" key="9">
    <source>
        <dbReference type="PROSITE" id="PS51034"/>
    </source>
</evidence>
<organism evidence="10 11">
    <name type="scientific">Dermatophagoides pteronyssinus</name>
    <name type="common">European house dust mite</name>
    <dbReference type="NCBI Taxonomy" id="6956"/>
    <lineage>
        <taxon>Eukaryota</taxon>
        <taxon>Metazoa</taxon>
        <taxon>Ecdysozoa</taxon>
        <taxon>Arthropoda</taxon>
        <taxon>Chelicerata</taxon>
        <taxon>Arachnida</taxon>
        <taxon>Acari</taxon>
        <taxon>Acariformes</taxon>
        <taxon>Sarcoptiformes</taxon>
        <taxon>Astigmata</taxon>
        <taxon>Psoroptidia</taxon>
        <taxon>Analgoidea</taxon>
        <taxon>Pyroglyphidae</taxon>
        <taxon>Dermatophagoidinae</taxon>
        <taxon>Dermatophagoides</taxon>
    </lineage>
</organism>
<dbReference type="InterPro" id="IPR036409">
    <property type="entry name" value="Aldolase_II/adducin_N_sf"/>
</dbReference>
<proteinExistence type="inferred from homology"/>
<reference evidence="10 11" key="1">
    <citation type="journal article" date="2018" name="J. Allergy Clin. Immunol.">
        <title>High-quality assembly of Dermatophagoides pteronyssinus genome and transcriptome reveals a wide range of novel allergens.</title>
        <authorList>
            <person name="Liu X.Y."/>
            <person name="Yang K.Y."/>
            <person name="Wang M.Q."/>
            <person name="Kwok J.S."/>
            <person name="Zeng X."/>
            <person name="Yang Z."/>
            <person name="Xiao X.J."/>
            <person name="Lau C.P."/>
            <person name="Li Y."/>
            <person name="Huang Z.M."/>
            <person name="Ba J.G."/>
            <person name="Yim A.K."/>
            <person name="Ouyang C.Y."/>
            <person name="Ngai S.M."/>
            <person name="Chan T.F."/>
            <person name="Leung E.L."/>
            <person name="Liu L."/>
            <person name="Liu Z.G."/>
            <person name="Tsui S.K."/>
        </authorList>
    </citation>
    <scope>NUCLEOTIDE SEQUENCE [LARGE SCALE GENOMIC DNA]</scope>
    <source>
        <strain evidence="10">Derp</strain>
    </source>
</reference>
<dbReference type="PANTHER" id="PTHR46560:SF2">
    <property type="entry name" value="DUSKY-LIKE, ISOFORM A"/>
    <property type="match status" value="1"/>
</dbReference>
<keyword evidence="11" id="KW-1185">Reference proteome</keyword>
<name>A0ABQ8J0L8_DERPT</name>
<gene>
    <name evidence="10" type="ORF">DERP_000595</name>
</gene>
<feature type="region of interest" description="Disordered" evidence="7">
    <location>
        <begin position="82"/>
        <end position="105"/>
    </location>
</feature>
<comment type="caution">
    <text evidence="10">The sequence shown here is derived from an EMBL/GenBank/DDBJ whole genome shotgun (WGS) entry which is preliminary data.</text>
</comment>
<dbReference type="SMART" id="SM01007">
    <property type="entry name" value="Aldolase_II"/>
    <property type="match status" value="1"/>
</dbReference>
<feature type="transmembrane region" description="Helical" evidence="8">
    <location>
        <begin position="565"/>
        <end position="588"/>
    </location>
</feature>
<protein>
    <recommendedName>
        <fullName evidence="9">ZP domain-containing protein</fullName>
    </recommendedName>
</protein>
<dbReference type="Pfam" id="PF00100">
    <property type="entry name" value="Zona_pellucida"/>
    <property type="match status" value="1"/>
</dbReference>
<keyword evidence="2" id="KW-0028">Amino-acid biosynthesis</keyword>
<dbReference type="Proteomes" id="UP000887458">
    <property type="component" value="Unassembled WGS sequence"/>
</dbReference>
<keyword evidence="4" id="KW-0862">Zinc</keyword>
<keyword evidence="8" id="KW-0472">Membrane</keyword>
<evidence type="ECO:0000256" key="7">
    <source>
        <dbReference type="SAM" id="MobiDB-lite"/>
    </source>
</evidence>